<evidence type="ECO:0000313" key="14">
    <source>
        <dbReference type="EMBL" id="KAA5542295.1"/>
    </source>
</evidence>
<evidence type="ECO:0000256" key="4">
    <source>
        <dbReference type="ARBA" id="ARBA00022605"/>
    </source>
</evidence>
<dbReference type="SUPFAM" id="SSF48179">
    <property type="entry name" value="6-phosphogluconate dehydrogenase C-terminal domain-like"/>
    <property type="match status" value="1"/>
</dbReference>
<keyword evidence="7 8" id="KW-0560">Oxidoreductase</keyword>
<evidence type="ECO:0000256" key="3">
    <source>
        <dbReference type="ARBA" id="ARBA00022490"/>
    </source>
</evidence>
<evidence type="ECO:0000256" key="2">
    <source>
        <dbReference type="ARBA" id="ARBA00005525"/>
    </source>
</evidence>
<dbReference type="InterPro" id="IPR008927">
    <property type="entry name" value="6-PGluconate_DH-like_C_sf"/>
</dbReference>
<dbReference type="EMBL" id="VWOX01000008">
    <property type="protein sequence ID" value="KAA5542295.1"/>
    <property type="molecule type" value="Genomic_DNA"/>
</dbReference>
<evidence type="ECO:0000256" key="9">
    <source>
        <dbReference type="NCBIfam" id="TIGR00112"/>
    </source>
</evidence>
<dbReference type="InterPro" id="IPR053790">
    <property type="entry name" value="P5CR-like_CS"/>
</dbReference>
<dbReference type="Gene3D" id="3.40.50.720">
    <property type="entry name" value="NAD(P)-binding Rossmann-like Domain"/>
    <property type="match status" value="1"/>
</dbReference>
<feature type="domain" description="Pyrroline-5-carboxylate reductase catalytic N-terminal" evidence="12">
    <location>
        <begin position="6"/>
        <end position="101"/>
    </location>
</feature>
<dbReference type="InterPro" id="IPR036291">
    <property type="entry name" value="NAD(P)-bd_dom_sf"/>
</dbReference>
<keyword evidence="6 8" id="KW-0521">NADP</keyword>
<evidence type="ECO:0000256" key="10">
    <source>
        <dbReference type="PIRSR" id="PIRSR000193-1"/>
    </source>
</evidence>
<evidence type="ECO:0000256" key="5">
    <source>
        <dbReference type="ARBA" id="ARBA00022650"/>
    </source>
</evidence>
<dbReference type="InterPro" id="IPR029036">
    <property type="entry name" value="P5CR_dimer"/>
</dbReference>
<accession>A0A5M6DAY0</accession>
<dbReference type="SUPFAM" id="SSF51735">
    <property type="entry name" value="NAD(P)-binding Rossmann-fold domains"/>
    <property type="match status" value="1"/>
</dbReference>
<feature type="binding site" evidence="10">
    <location>
        <begin position="72"/>
        <end position="75"/>
    </location>
    <ligand>
        <name>NADP(+)</name>
        <dbReference type="ChEBI" id="CHEBI:58349"/>
    </ligand>
</feature>
<comment type="caution">
    <text evidence="14">The sequence shown here is derived from an EMBL/GenBank/DDBJ whole genome shotgun (WGS) entry which is preliminary data.</text>
</comment>
<dbReference type="FunFam" id="3.40.50.720:FF:000190">
    <property type="entry name" value="Pyrroline-5-carboxylate reductase"/>
    <property type="match status" value="1"/>
</dbReference>
<dbReference type="GO" id="GO:0005737">
    <property type="term" value="C:cytoplasm"/>
    <property type="evidence" value="ECO:0007669"/>
    <property type="project" value="UniProtKB-SubCell"/>
</dbReference>
<dbReference type="RefSeq" id="WP_150077442.1">
    <property type="nucleotide sequence ID" value="NZ_VWOX01000008.1"/>
</dbReference>
<dbReference type="PROSITE" id="PS00521">
    <property type="entry name" value="P5CR"/>
    <property type="match status" value="1"/>
</dbReference>
<organism evidence="14 15">
    <name type="scientific">Roseiconus nitratireducens</name>
    <dbReference type="NCBI Taxonomy" id="2605748"/>
    <lineage>
        <taxon>Bacteria</taxon>
        <taxon>Pseudomonadati</taxon>
        <taxon>Planctomycetota</taxon>
        <taxon>Planctomycetia</taxon>
        <taxon>Pirellulales</taxon>
        <taxon>Pirellulaceae</taxon>
        <taxon>Roseiconus</taxon>
    </lineage>
</organism>
<dbReference type="GO" id="GO:0055129">
    <property type="term" value="P:L-proline biosynthetic process"/>
    <property type="evidence" value="ECO:0007669"/>
    <property type="project" value="UniProtKB-UniRule"/>
</dbReference>
<comment type="similarity">
    <text evidence="2 8 11">Belongs to the pyrroline-5-carboxylate reductase family.</text>
</comment>
<dbReference type="Pfam" id="PF03807">
    <property type="entry name" value="F420_oxidored"/>
    <property type="match status" value="1"/>
</dbReference>
<dbReference type="NCBIfam" id="TIGR00112">
    <property type="entry name" value="proC"/>
    <property type="match status" value="1"/>
</dbReference>
<comment type="catalytic activity">
    <reaction evidence="8 11">
        <text>L-proline + NADP(+) = (S)-1-pyrroline-5-carboxylate + NADPH + 2 H(+)</text>
        <dbReference type="Rhea" id="RHEA:14109"/>
        <dbReference type="ChEBI" id="CHEBI:15378"/>
        <dbReference type="ChEBI" id="CHEBI:17388"/>
        <dbReference type="ChEBI" id="CHEBI:57783"/>
        <dbReference type="ChEBI" id="CHEBI:58349"/>
        <dbReference type="ChEBI" id="CHEBI:60039"/>
        <dbReference type="EC" id="1.5.1.2"/>
    </reaction>
</comment>
<dbReference type="PANTHER" id="PTHR11645:SF0">
    <property type="entry name" value="PYRROLINE-5-CARBOXYLATE REDUCTASE 3"/>
    <property type="match status" value="1"/>
</dbReference>
<dbReference type="InterPro" id="IPR000304">
    <property type="entry name" value="Pyrroline-COOH_reductase"/>
</dbReference>
<dbReference type="Pfam" id="PF14748">
    <property type="entry name" value="P5CR_dimer"/>
    <property type="match status" value="1"/>
</dbReference>
<reference evidence="14 15" key="1">
    <citation type="submission" date="2019-08" db="EMBL/GenBank/DDBJ databases">
        <authorList>
            <person name="Dhanesh K."/>
            <person name="Kumar G."/>
            <person name="Sasikala C."/>
            <person name="Venkata Ramana C."/>
        </authorList>
    </citation>
    <scope>NUCLEOTIDE SEQUENCE [LARGE SCALE GENOMIC DNA]</scope>
    <source>
        <strain evidence="14 15">JC645</strain>
    </source>
</reference>
<keyword evidence="4 8" id="KW-0028">Amino-acid biosynthesis</keyword>
<comment type="function">
    <text evidence="8">Catalyzes the reduction of 1-pyrroline-5-carboxylate (PCA) to L-proline.</text>
</comment>
<feature type="domain" description="Pyrroline-5-carboxylate reductase dimerisation" evidence="13">
    <location>
        <begin position="163"/>
        <end position="267"/>
    </location>
</feature>
<keyword evidence="15" id="KW-1185">Reference proteome</keyword>
<protein>
    <recommendedName>
        <fullName evidence="8 9">Pyrroline-5-carboxylate reductase</fullName>
        <shortName evidence="8">P5C reductase</shortName>
        <shortName evidence="8">P5CR</shortName>
        <ecNumber evidence="8 9">1.5.1.2</ecNumber>
    </recommendedName>
    <alternativeName>
        <fullName evidence="8">PCA reductase</fullName>
    </alternativeName>
</protein>
<evidence type="ECO:0000313" key="15">
    <source>
        <dbReference type="Proteomes" id="UP000324479"/>
    </source>
</evidence>
<gene>
    <name evidence="8 14" type="primary">proC</name>
    <name evidence="14" type="ORF">FYK55_15975</name>
</gene>
<keyword evidence="5 8" id="KW-0641">Proline biosynthesis</keyword>
<evidence type="ECO:0000259" key="13">
    <source>
        <dbReference type="Pfam" id="PF14748"/>
    </source>
</evidence>
<dbReference type="GO" id="GO:0004735">
    <property type="term" value="F:pyrroline-5-carboxylate reductase activity"/>
    <property type="evidence" value="ECO:0007669"/>
    <property type="project" value="UniProtKB-UniRule"/>
</dbReference>
<dbReference type="InterPro" id="IPR028939">
    <property type="entry name" value="P5C_Rdtase_cat_N"/>
</dbReference>
<dbReference type="PIRSF" id="PIRSF000193">
    <property type="entry name" value="Pyrrol-5-carb_rd"/>
    <property type="match status" value="1"/>
</dbReference>
<feature type="binding site" evidence="10">
    <location>
        <begin position="9"/>
        <end position="14"/>
    </location>
    <ligand>
        <name>NADP(+)</name>
        <dbReference type="ChEBI" id="CHEBI:58349"/>
    </ligand>
</feature>
<sequence>MKKRAVTFIGGGQMGRALAGGMLGSGTVDSQTLSVVDPNPESRQWWKQHHADVAVGDDLAAAVESSEVVFLAVKPNVIATVTGQLNELAGDDKLVVSIAAGIGLKTLCQGVGHDRVVRVMPNTPSLVGAGASAFCVAPSVSRDDSEWIEAALSGVGTVAQVQESQMDAVTGLSGSGPAYVCLIIEALADGGVLAGLPRGLAMQLAAQTVLGSAKMLIETGRHPGELKDAVASPGGTTIAALQVLEDKRLRSALIGAVQASARRSQELGSS</sequence>
<evidence type="ECO:0000256" key="6">
    <source>
        <dbReference type="ARBA" id="ARBA00022857"/>
    </source>
</evidence>
<dbReference type="UniPathway" id="UPA00098">
    <property type="reaction ID" value="UER00361"/>
</dbReference>
<comment type="subcellular location">
    <subcellularLocation>
        <location evidence="1 8">Cytoplasm</location>
    </subcellularLocation>
</comment>
<dbReference type="FunFam" id="1.10.3730.10:FF:000001">
    <property type="entry name" value="Pyrroline-5-carboxylate reductase"/>
    <property type="match status" value="1"/>
</dbReference>
<evidence type="ECO:0000256" key="1">
    <source>
        <dbReference type="ARBA" id="ARBA00004496"/>
    </source>
</evidence>
<dbReference type="Gene3D" id="1.10.3730.10">
    <property type="entry name" value="ProC C-terminal domain-like"/>
    <property type="match status" value="1"/>
</dbReference>
<evidence type="ECO:0000259" key="12">
    <source>
        <dbReference type="Pfam" id="PF03807"/>
    </source>
</evidence>
<name>A0A5M6DAY0_9BACT</name>
<dbReference type="HAMAP" id="MF_01925">
    <property type="entry name" value="P5C_reductase"/>
    <property type="match status" value="1"/>
</dbReference>
<comment type="catalytic activity">
    <reaction evidence="8">
        <text>L-proline + NAD(+) = (S)-1-pyrroline-5-carboxylate + NADH + 2 H(+)</text>
        <dbReference type="Rhea" id="RHEA:14105"/>
        <dbReference type="ChEBI" id="CHEBI:15378"/>
        <dbReference type="ChEBI" id="CHEBI:17388"/>
        <dbReference type="ChEBI" id="CHEBI:57540"/>
        <dbReference type="ChEBI" id="CHEBI:57945"/>
        <dbReference type="ChEBI" id="CHEBI:60039"/>
        <dbReference type="EC" id="1.5.1.2"/>
    </reaction>
</comment>
<dbReference type="Proteomes" id="UP000324479">
    <property type="component" value="Unassembled WGS sequence"/>
</dbReference>
<evidence type="ECO:0000256" key="7">
    <source>
        <dbReference type="ARBA" id="ARBA00023002"/>
    </source>
</evidence>
<dbReference type="AlphaFoldDB" id="A0A5M6DAY0"/>
<proteinExistence type="inferred from homology"/>
<comment type="pathway">
    <text evidence="8 11">Amino-acid biosynthesis; L-proline biosynthesis; L-proline from L-glutamate 5-semialdehyde: step 1/1.</text>
</comment>
<dbReference type="EC" id="1.5.1.2" evidence="8 9"/>
<keyword evidence="3 8" id="KW-0963">Cytoplasm</keyword>
<evidence type="ECO:0000256" key="11">
    <source>
        <dbReference type="RuleBase" id="RU003903"/>
    </source>
</evidence>
<dbReference type="PANTHER" id="PTHR11645">
    <property type="entry name" value="PYRROLINE-5-CARBOXYLATE REDUCTASE"/>
    <property type="match status" value="1"/>
</dbReference>
<evidence type="ECO:0000256" key="8">
    <source>
        <dbReference type="HAMAP-Rule" id="MF_01925"/>
    </source>
</evidence>